<evidence type="ECO:0000313" key="1">
    <source>
        <dbReference type="EMBL" id="PEM55088.1"/>
    </source>
</evidence>
<sequence length="38" mass="4751">MLWIYNKLFPKKYYILILREITLRCIVYPLAAENWFVD</sequence>
<name>A0A2C5QRM3_9BACI</name>
<proteinExistence type="predicted"/>
<keyword evidence="1" id="KW-0238">DNA-binding</keyword>
<comment type="caution">
    <text evidence="1">The sequence shown here is derived from an EMBL/GenBank/DDBJ whole genome shotgun (WGS) entry which is preliminary data.</text>
</comment>
<gene>
    <name evidence="1" type="ORF">CN611_16260</name>
</gene>
<dbReference type="Proteomes" id="UP000220621">
    <property type="component" value="Unassembled WGS sequence"/>
</dbReference>
<reference evidence="1 2" key="1">
    <citation type="submission" date="2017-09" db="EMBL/GenBank/DDBJ databases">
        <title>Large-scale bioinformatics analysis of Bacillus genomes uncovers conserved roles of natural products in bacterial physiology.</title>
        <authorList>
            <consortium name="Agbiome Team Llc"/>
            <person name="Bleich R.M."/>
            <person name="Grubbs K.J."/>
            <person name="Santa Maria K.C."/>
            <person name="Allen S.E."/>
            <person name="Farag S."/>
            <person name="Shank E.A."/>
            <person name="Bowers A."/>
        </authorList>
    </citation>
    <scope>NUCLEOTIDE SEQUENCE [LARGE SCALE GENOMIC DNA]</scope>
    <source>
        <strain evidence="1 2">AFS010764</strain>
    </source>
</reference>
<dbReference type="GO" id="GO:0003677">
    <property type="term" value="F:DNA binding"/>
    <property type="evidence" value="ECO:0007669"/>
    <property type="project" value="UniProtKB-KW"/>
</dbReference>
<organism evidence="1 2">
    <name type="scientific">Bacillus wiedmannii</name>
    <dbReference type="NCBI Taxonomy" id="1890302"/>
    <lineage>
        <taxon>Bacteria</taxon>
        <taxon>Bacillati</taxon>
        <taxon>Bacillota</taxon>
        <taxon>Bacilli</taxon>
        <taxon>Bacillales</taxon>
        <taxon>Bacillaceae</taxon>
        <taxon>Bacillus</taxon>
        <taxon>Bacillus cereus group</taxon>
    </lineage>
</organism>
<protein>
    <submittedName>
        <fullName evidence="1">DNA-binding protein</fullName>
    </submittedName>
</protein>
<dbReference type="AlphaFoldDB" id="A0A2C5QRM3"/>
<evidence type="ECO:0000313" key="2">
    <source>
        <dbReference type="Proteomes" id="UP000220621"/>
    </source>
</evidence>
<dbReference type="EMBL" id="NUDL01000048">
    <property type="protein sequence ID" value="PEM55088.1"/>
    <property type="molecule type" value="Genomic_DNA"/>
</dbReference>
<accession>A0A2C5QRM3</accession>